<dbReference type="Proteomes" id="UP000095038">
    <property type="component" value="Unassembled WGS sequence"/>
</dbReference>
<accession>A0A1D2V9Q2</accession>
<dbReference type="GeneID" id="30968426"/>
<feature type="signal peptide" evidence="1">
    <location>
        <begin position="1"/>
        <end position="18"/>
    </location>
</feature>
<evidence type="ECO:0000313" key="3">
    <source>
        <dbReference type="Proteomes" id="UP000095038"/>
    </source>
</evidence>
<dbReference type="EMBL" id="KV454493">
    <property type="protein sequence ID" value="ODV58265.1"/>
    <property type="molecule type" value="Genomic_DNA"/>
</dbReference>
<sequence length="56" mass="6140">MAFILLILFILFLFFCLSSVCVLVTSEGYSRETISAPNTDTPSHNSGVCAQWTSAH</sequence>
<feature type="chain" id="PRO_5008910366" evidence="1">
    <location>
        <begin position="19"/>
        <end position="56"/>
    </location>
</feature>
<organism evidence="2 3">
    <name type="scientific">Ascoidea rubescens DSM 1968</name>
    <dbReference type="NCBI Taxonomy" id="1344418"/>
    <lineage>
        <taxon>Eukaryota</taxon>
        <taxon>Fungi</taxon>
        <taxon>Dikarya</taxon>
        <taxon>Ascomycota</taxon>
        <taxon>Saccharomycotina</taxon>
        <taxon>Saccharomycetes</taxon>
        <taxon>Ascoideaceae</taxon>
        <taxon>Ascoidea</taxon>
    </lineage>
</organism>
<protein>
    <submittedName>
        <fullName evidence="2">Uncharacterized protein</fullName>
    </submittedName>
</protein>
<reference evidence="3" key="1">
    <citation type="submission" date="2016-05" db="EMBL/GenBank/DDBJ databases">
        <title>Comparative genomics of biotechnologically important yeasts.</title>
        <authorList>
            <consortium name="DOE Joint Genome Institute"/>
            <person name="Riley R."/>
            <person name="Haridas S."/>
            <person name="Wolfe K.H."/>
            <person name="Lopes M.R."/>
            <person name="Hittinger C.T."/>
            <person name="Goker M."/>
            <person name="Salamov A."/>
            <person name="Wisecaver J."/>
            <person name="Long T.M."/>
            <person name="Aerts A.L."/>
            <person name="Barry K."/>
            <person name="Choi C."/>
            <person name="Clum A."/>
            <person name="Coughlan A.Y."/>
            <person name="Deshpande S."/>
            <person name="Douglass A.P."/>
            <person name="Hanson S.J."/>
            <person name="Klenk H.-P."/>
            <person name="Labutti K."/>
            <person name="Lapidus A."/>
            <person name="Lindquist E."/>
            <person name="Lipzen A."/>
            <person name="Meier-Kolthoff J.P."/>
            <person name="Ohm R.A."/>
            <person name="Otillar R.P."/>
            <person name="Pangilinan J."/>
            <person name="Peng Y."/>
            <person name="Rokas A."/>
            <person name="Rosa C.A."/>
            <person name="Scheuner C."/>
            <person name="Sibirny A.A."/>
            <person name="Slot J.C."/>
            <person name="Stielow J.B."/>
            <person name="Sun H."/>
            <person name="Kurtzman C.P."/>
            <person name="Blackwell M."/>
            <person name="Grigoriev I.V."/>
            <person name="Jeffries T.W."/>
        </authorList>
    </citation>
    <scope>NUCLEOTIDE SEQUENCE [LARGE SCALE GENOMIC DNA]</scope>
    <source>
        <strain evidence="3">DSM 1968</strain>
    </source>
</reference>
<keyword evidence="3" id="KW-1185">Reference proteome</keyword>
<keyword evidence="1" id="KW-0732">Signal</keyword>
<evidence type="ECO:0000313" key="2">
    <source>
        <dbReference type="EMBL" id="ODV58265.1"/>
    </source>
</evidence>
<name>A0A1D2V9Q2_9ASCO</name>
<dbReference type="RefSeq" id="XP_020044572.1">
    <property type="nucleotide sequence ID" value="XM_020194790.1"/>
</dbReference>
<proteinExistence type="predicted"/>
<evidence type="ECO:0000256" key="1">
    <source>
        <dbReference type="SAM" id="SignalP"/>
    </source>
</evidence>
<dbReference type="AlphaFoldDB" id="A0A1D2V9Q2"/>
<dbReference type="InParanoid" id="A0A1D2V9Q2"/>
<gene>
    <name evidence="2" type="ORF">ASCRUDRAFT_82860</name>
</gene>